<evidence type="ECO:0000256" key="1">
    <source>
        <dbReference type="SAM" id="Phobius"/>
    </source>
</evidence>
<feature type="transmembrane region" description="Helical" evidence="1">
    <location>
        <begin position="287"/>
        <end position="304"/>
    </location>
</feature>
<dbReference type="Proteomes" id="UP000182257">
    <property type="component" value="Unassembled WGS sequence"/>
</dbReference>
<dbReference type="AlphaFoldDB" id="A0A1H3ZQG8"/>
<feature type="transmembrane region" description="Helical" evidence="1">
    <location>
        <begin position="227"/>
        <end position="248"/>
    </location>
</feature>
<dbReference type="SUPFAM" id="SSF103481">
    <property type="entry name" value="Multidrug resistance efflux transporter EmrE"/>
    <property type="match status" value="2"/>
</dbReference>
<keyword evidence="1" id="KW-0472">Membrane</keyword>
<reference evidence="3 4" key="1">
    <citation type="submission" date="2016-10" db="EMBL/GenBank/DDBJ databases">
        <authorList>
            <person name="de Groot N.N."/>
        </authorList>
    </citation>
    <scope>NUCLEOTIDE SEQUENCE [LARGE SCALE GENOMIC DNA]</scope>
    <source>
        <strain evidence="3 4">D31d</strain>
    </source>
</reference>
<protein>
    <submittedName>
        <fullName evidence="3">Uncharacterized membrane protein</fullName>
    </submittedName>
</protein>
<dbReference type="OrthoDB" id="1003630at2"/>
<dbReference type="GO" id="GO:0016020">
    <property type="term" value="C:membrane"/>
    <property type="evidence" value="ECO:0007669"/>
    <property type="project" value="InterPro"/>
</dbReference>
<evidence type="ECO:0000313" key="3">
    <source>
        <dbReference type="EMBL" id="SEA25504.1"/>
    </source>
</evidence>
<feature type="domain" description="EamA" evidence="2">
    <location>
        <begin position="2"/>
        <end position="143"/>
    </location>
</feature>
<proteinExistence type="predicted"/>
<feature type="transmembrane region" description="Helical" evidence="1">
    <location>
        <begin position="33"/>
        <end position="53"/>
    </location>
</feature>
<dbReference type="Pfam" id="PF00892">
    <property type="entry name" value="EamA"/>
    <property type="match status" value="1"/>
</dbReference>
<dbReference type="RefSeq" id="WP_028908323.1">
    <property type="nucleotide sequence ID" value="NZ_FNRF01000002.1"/>
</dbReference>
<evidence type="ECO:0000259" key="2">
    <source>
        <dbReference type="Pfam" id="PF00892"/>
    </source>
</evidence>
<dbReference type="PANTHER" id="PTHR22911">
    <property type="entry name" value="ACYL-MALONYL CONDENSING ENZYME-RELATED"/>
    <property type="match status" value="1"/>
</dbReference>
<evidence type="ECO:0000313" key="4">
    <source>
        <dbReference type="Proteomes" id="UP000182257"/>
    </source>
</evidence>
<feature type="transmembrane region" description="Helical" evidence="1">
    <location>
        <begin position="127"/>
        <end position="146"/>
    </location>
</feature>
<keyword evidence="1" id="KW-1133">Transmembrane helix</keyword>
<dbReference type="Gene3D" id="1.10.3730.20">
    <property type="match status" value="1"/>
</dbReference>
<feature type="transmembrane region" description="Helical" evidence="1">
    <location>
        <begin position="195"/>
        <end position="215"/>
    </location>
</feature>
<keyword evidence="1" id="KW-0812">Transmembrane</keyword>
<dbReference type="PANTHER" id="PTHR22911:SF137">
    <property type="entry name" value="SOLUTE CARRIER FAMILY 35 MEMBER G2-RELATED"/>
    <property type="match status" value="1"/>
</dbReference>
<accession>A0A1H3ZQG8</accession>
<feature type="transmembrane region" description="Helical" evidence="1">
    <location>
        <begin position="158"/>
        <end position="175"/>
    </location>
</feature>
<name>A0A1H3ZQG8_XYLRU</name>
<dbReference type="InterPro" id="IPR000620">
    <property type="entry name" value="EamA_dom"/>
</dbReference>
<gene>
    <name evidence="3" type="ORF">SAMN05216462_0867</name>
</gene>
<dbReference type="InterPro" id="IPR037185">
    <property type="entry name" value="EmrE-like"/>
</dbReference>
<dbReference type="EMBL" id="FNRF01000002">
    <property type="protein sequence ID" value="SEA25504.1"/>
    <property type="molecule type" value="Genomic_DNA"/>
</dbReference>
<feature type="transmembrane region" description="Helical" evidence="1">
    <location>
        <begin position="74"/>
        <end position="93"/>
    </location>
</feature>
<organism evidence="3 4">
    <name type="scientific">Xylanibacter ruminicola</name>
    <name type="common">Prevotella ruminicola</name>
    <dbReference type="NCBI Taxonomy" id="839"/>
    <lineage>
        <taxon>Bacteria</taxon>
        <taxon>Pseudomonadati</taxon>
        <taxon>Bacteroidota</taxon>
        <taxon>Bacteroidia</taxon>
        <taxon>Bacteroidales</taxon>
        <taxon>Prevotellaceae</taxon>
        <taxon>Xylanibacter</taxon>
    </lineage>
</organism>
<sequence>MWLLLAFMSAALLGCYDSLKKQALKGNAVIPVLFLNTLFSSLFFLPFIVLSGTTQVLDGSIFHVSAGGWDMHKYILLKSLIVLSSWILGYFGMKHLPLTIVGPINATRPVMVLVGALLVFGERLNHWQWIGVLLAIASFLLLSRSGKKEGIDFKHNNWIFMIVGAAILGAVSGLYDKFLMAPVENGGVGLDRMMVQSWYNIYQCFMMGAMLWLLWWPKHEQTTPFHWSWSIVGVSLFLSIADFMYFYSLSLPEAMISIVSMIRRGSVIVSFTFGAMFFHEKNLKAKAFDLALVLLGMVFLYIGSK</sequence>